<protein>
    <submittedName>
        <fullName evidence="2">Uncharacterized protein</fullName>
    </submittedName>
</protein>
<keyword evidence="3" id="KW-1185">Reference proteome</keyword>
<reference evidence="2 3" key="1">
    <citation type="journal article" date="2018" name="Biotechnol. Biofuels">
        <title>Integrative visual omics of the white-rot fungus Polyporus brumalis exposes the biotechnological potential of its oxidative enzymes for delignifying raw plant biomass.</title>
        <authorList>
            <person name="Miyauchi S."/>
            <person name="Rancon A."/>
            <person name="Drula E."/>
            <person name="Hage H."/>
            <person name="Chaduli D."/>
            <person name="Favel A."/>
            <person name="Grisel S."/>
            <person name="Henrissat B."/>
            <person name="Herpoel-Gimbert I."/>
            <person name="Ruiz-Duenas F.J."/>
            <person name="Chevret D."/>
            <person name="Hainaut M."/>
            <person name="Lin J."/>
            <person name="Wang M."/>
            <person name="Pangilinan J."/>
            <person name="Lipzen A."/>
            <person name="Lesage-Meessen L."/>
            <person name="Navarro D."/>
            <person name="Riley R."/>
            <person name="Grigoriev I.V."/>
            <person name="Zhou S."/>
            <person name="Raouche S."/>
            <person name="Rosso M.N."/>
        </authorList>
    </citation>
    <scope>NUCLEOTIDE SEQUENCE [LARGE SCALE GENOMIC DNA]</scope>
    <source>
        <strain evidence="2 3">BRFM 1820</strain>
    </source>
</reference>
<sequence>MQPRFPRLAASASLPPFTLRCALCARRLLVRNPSRICDACPKSSQLSVSFPPGYTDQREAGLRPPTNTRYVINQSTYSILQRHAPSTRWINRSSAAIQASSAARNGHLRAAADAQDRSVLR</sequence>
<gene>
    <name evidence="2" type="ORF">OH76DRAFT_1410240</name>
</gene>
<organism evidence="2 3">
    <name type="scientific">Lentinus brumalis</name>
    <dbReference type="NCBI Taxonomy" id="2498619"/>
    <lineage>
        <taxon>Eukaryota</taxon>
        <taxon>Fungi</taxon>
        <taxon>Dikarya</taxon>
        <taxon>Basidiomycota</taxon>
        <taxon>Agaricomycotina</taxon>
        <taxon>Agaricomycetes</taxon>
        <taxon>Polyporales</taxon>
        <taxon>Polyporaceae</taxon>
        <taxon>Lentinus</taxon>
    </lineage>
</organism>
<dbReference type="AlphaFoldDB" id="A0A371CSR7"/>
<evidence type="ECO:0000313" key="2">
    <source>
        <dbReference type="EMBL" id="RDX43326.1"/>
    </source>
</evidence>
<evidence type="ECO:0000256" key="1">
    <source>
        <dbReference type="SAM" id="MobiDB-lite"/>
    </source>
</evidence>
<dbReference type="EMBL" id="KZ857466">
    <property type="protein sequence ID" value="RDX43326.1"/>
    <property type="molecule type" value="Genomic_DNA"/>
</dbReference>
<feature type="region of interest" description="Disordered" evidence="1">
    <location>
        <begin position="102"/>
        <end position="121"/>
    </location>
</feature>
<dbReference type="Proteomes" id="UP000256964">
    <property type="component" value="Unassembled WGS sequence"/>
</dbReference>
<evidence type="ECO:0000313" key="3">
    <source>
        <dbReference type="Proteomes" id="UP000256964"/>
    </source>
</evidence>
<name>A0A371CSR7_9APHY</name>
<accession>A0A371CSR7</accession>
<proteinExistence type="predicted"/>